<dbReference type="OMA" id="LNALMIQ"/>
<protein>
    <submittedName>
        <fullName evidence="2 4">Uncharacterized protein</fullName>
    </submittedName>
</protein>
<sequence>MCDEKLDRPNTSLYGTMEEKNNEIAQLKYEITGLKEQEKKLWEWISEMEQNLESTAKETVSKQVYDELVNTLSLLKNENIELENKVLELKKENELLIEKKEGTSELNNHEKVEVIVSNNDTFVLEYEKELEEKNNQVLELKKLVEETTRENEELCELKDMANNKVQLLENRITELEYENYTLFKKVSDADEYISKQEDEKKKSSEKCQLKEQGCNLFTEIIEGGKKVEDDLKLAYEKFREQQKISQGLRSKLTLLQNELDRKQEELIRYSKKKEVVYTEANNQKLVSLEEHVKDLEKQLADQIKVVNELISSDDKTDIFKYKVENQKLRNEMNRKLERYHSRIRYLSGELDQAKICIEKLRETVVELRSITYKSETYKNTNIENKLHEIQVNFDIHLSSPSTENSVNSKRKLGNTQDIREKIKSFRIDSGIQNEKFSI</sequence>
<organism evidence="2">
    <name type="scientific">Strongyloides ratti</name>
    <name type="common">Parasitic roundworm</name>
    <dbReference type="NCBI Taxonomy" id="34506"/>
    <lineage>
        <taxon>Eukaryota</taxon>
        <taxon>Metazoa</taxon>
        <taxon>Ecdysozoa</taxon>
        <taxon>Nematoda</taxon>
        <taxon>Chromadorea</taxon>
        <taxon>Rhabditida</taxon>
        <taxon>Tylenchina</taxon>
        <taxon>Panagrolaimomorpha</taxon>
        <taxon>Strongyloidoidea</taxon>
        <taxon>Strongyloididae</taxon>
        <taxon>Strongyloides</taxon>
    </lineage>
</organism>
<evidence type="ECO:0000313" key="3">
    <source>
        <dbReference type="Proteomes" id="UP000035682"/>
    </source>
</evidence>
<evidence type="ECO:0000256" key="1">
    <source>
        <dbReference type="SAM" id="Coils"/>
    </source>
</evidence>
<accession>A0A090LHX0</accession>
<dbReference type="EMBL" id="LN609529">
    <property type="protein sequence ID" value="CEF67718.1"/>
    <property type="molecule type" value="Genomic_DNA"/>
</dbReference>
<name>A0A090LHX0_STRRB</name>
<gene>
    <name evidence="2 4 5" type="ORF">SRAE_2000237900</name>
</gene>
<feature type="coiled-coil region" evidence="1">
    <location>
        <begin position="245"/>
        <end position="338"/>
    </location>
</feature>
<reference evidence="4" key="2">
    <citation type="submission" date="2020-12" db="UniProtKB">
        <authorList>
            <consortium name="WormBaseParasite"/>
        </authorList>
    </citation>
    <scope>IDENTIFICATION</scope>
</reference>
<dbReference type="STRING" id="34506.A0A090LHX0"/>
<feature type="coiled-coil region" evidence="1">
    <location>
        <begin position="65"/>
        <end position="99"/>
    </location>
</feature>
<feature type="coiled-coil region" evidence="1">
    <location>
        <begin position="123"/>
        <end position="178"/>
    </location>
</feature>
<dbReference type="RefSeq" id="XP_024506918.1">
    <property type="nucleotide sequence ID" value="XM_024653442.1"/>
</dbReference>
<dbReference type="GeneID" id="36380083"/>
<evidence type="ECO:0000313" key="4">
    <source>
        <dbReference type="WBParaSite" id="SRAE_2000237900.1"/>
    </source>
</evidence>
<dbReference type="CTD" id="36380083"/>
<keyword evidence="3" id="KW-1185">Reference proteome</keyword>
<dbReference type="AlphaFoldDB" id="A0A090LHX0"/>
<keyword evidence="1" id="KW-0175">Coiled coil</keyword>
<reference evidence="2 3" key="1">
    <citation type="submission" date="2014-09" db="EMBL/GenBank/DDBJ databases">
        <authorList>
            <person name="Martin A.A."/>
        </authorList>
    </citation>
    <scope>NUCLEOTIDE SEQUENCE</scope>
    <source>
        <strain evidence="3">ED321</strain>
        <strain evidence="2">ED321 Heterogonic</strain>
    </source>
</reference>
<proteinExistence type="predicted"/>
<dbReference type="WormBase" id="SRAE_2000237900">
    <property type="protein sequence ID" value="SRP03113"/>
    <property type="gene ID" value="WBGene00262589"/>
</dbReference>
<dbReference type="WBParaSite" id="SRAE_2000237900.1">
    <property type="protein sequence ID" value="SRAE_2000237900.1"/>
    <property type="gene ID" value="WBGene00262589"/>
</dbReference>
<evidence type="ECO:0000313" key="5">
    <source>
        <dbReference type="WormBase" id="SRAE_2000237900"/>
    </source>
</evidence>
<dbReference type="Proteomes" id="UP000035682">
    <property type="component" value="Unplaced"/>
</dbReference>
<evidence type="ECO:0000313" key="2">
    <source>
        <dbReference type="EMBL" id="CEF67718.1"/>
    </source>
</evidence>